<protein>
    <recommendedName>
        <fullName evidence="9">ATP synthase epsilon chain</fullName>
    </recommendedName>
    <alternativeName>
        <fullName evidence="9">ATP synthase F1 sector epsilon subunit</fullName>
    </alternativeName>
    <alternativeName>
        <fullName evidence="9">F-ATPase epsilon subunit</fullName>
    </alternativeName>
</protein>
<dbReference type="InterPro" id="IPR024037">
    <property type="entry name" value="Alt_ATP_synth_F1_esu"/>
</dbReference>
<comment type="subunit">
    <text evidence="9">F-type ATPases have 2 components, CF(1) - the catalytic core - and CF(0) - the membrane proton channel. CF(1) has five subunits: alpha(3), beta(3), gamma(1), delta(1), epsilon(1). CF(0) has three main subunits: a, b and c.</text>
</comment>
<dbReference type="Gene3D" id="2.60.15.10">
    <property type="entry name" value="F0F1 ATP synthase delta/epsilon subunit, N-terminal"/>
    <property type="match status" value="1"/>
</dbReference>
<keyword evidence="7 9" id="KW-0472">Membrane</keyword>
<dbReference type="AlphaFoldDB" id="A0A1G8KVP7"/>
<dbReference type="GO" id="GO:0005524">
    <property type="term" value="F:ATP binding"/>
    <property type="evidence" value="ECO:0007669"/>
    <property type="project" value="UniProtKB-UniRule"/>
</dbReference>
<keyword evidence="4 9" id="KW-0813">Transport</keyword>
<dbReference type="STRING" id="555512.SAMN04487993_1005115"/>
<dbReference type="InterPro" id="IPR020546">
    <property type="entry name" value="ATP_synth_F1_dsu/esu_N"/>
</dbReference>
<organism evidence="11 12">
    <name type="scientific">Salipiger marinus</name>
    <dbReference type="NCBI Taxonomy" id="555512"/>
    <lineage>
        <taxon>Bacteria</taxon>
        <taxon>Pseudomonadati</taxon>
        <taxon>Pseudomonadota</taxon>
        <taxon>Alphaproteobacteria</taxon>
        <taxon>Rhodobacterales</taxon>
        <taxon>Roseobacteraceae</taxon>
        <taxon>Salipiger</taxon>
    </lineage>
</organism>
<keyword evidence="5 9" id="KW-0375">Hydrogen ion transport</keyword>
<feature type="domain" description="ATP synthase F1 complex delta/epsilon subunit N-terminal" evidence="10">
    <location>
        <begin position="5"/>
        <end position="84"/>
    </location>
</feature>
<evidence type="ECO:0000256" key="4">
    <source>
        <dbReference type="ARBA" id="ARBA00022448"/>
    </source>
</evidence>
<proteinExistence type="inferred from homology"/>
<dbReference type="EMBL" id="FNEJ01000005">
    <property type="protein sequence ID" value="SDI47514.1"/>
    <property type="molecule type" value="Genomic_DNA"/>
</dbReference>
<dbReference type="GO" id="GO:0045259">
    <property type="term" value="C:proton-transporting ATP synthase complex"/>
    <property type="evidence" value="ECO:0007669"/>
    <property type="project" value="UniProtKB-KW"/>
</dbReference>
<evidence type="ECO:0000256" key="2">
    <source>
        <dbReference type="ARBA" id="ARBA00004184"/>
    </source>
</evidence>
<comment type="function">
    <text evidence="1 9">Produces ATP from ADP in the presence of a proton gradient across the membrane.</text>
</comment>
<comment type="subcellular location">
    <subcellularLocation>
        <location evidence="9">Cell membrane</location>
        <topology evidence="9">Peripheral membrane protein</topology>
    </subcellularLocation>
    <subcellularLocation>
        <location evidence="2">Endomembrane system</location>
        <topology evidence="2">Peripheral membrane protein</topology>
    </subcellularLocation>
</comment>
<gene>
    <name evidence="9" type="primary">atpC</name>
    <name evidence="11" type="ORF">SAMN04487993_1005115</name>
</gene>
<evidence type="ECO:0000256" key="8">
    <source>
        <dbReference type="ARBA" id="ARBA00023196"/>
    </source>
</evidence>
<dbReference type="InterPro" id="IPR036771">
    <property type="entry name" value="ATPsynth_dsu/esu_N"/>
</dbReference>
<dbReference type="CDD" id="cd12152">
    <property type="entry name" value="F1-ATPase_delta"/>
    <property type="match status" value="1"/>
</dbReference>
<name>A0A1G8KVP7_9RHOB</name>
<comment type="similarity">
    <text evidence="3 9">Belongs to the ATPase epsilon chain family.</text>
</comment>
<dbReference type="HAMAP" id="MF_00530">
    <property type="entry name" value="ATP_synth_epsil_bac"/>
    <property type="match status" value="1"/>
</dbReference>
<keyword evidence="6 9" id="KW-0406">Ion transport</keyword>
<accession>A0A1G8KVP7</accession>
<evidence type="ECO:0000313" key="12">
    <source>
        <dbReference type="Proteomes" id="UP000199093"/>
    </source>
</evidence>
<dbReference type="Proteomes" id="UP000199093">
    <property type="component" value="Unassembled WGS sequence"/>
</dbReference>
<dbReference type="InterPro" id="IPR001469">
    <property type="entry name" value="ATP_synth_F1_dsu/esu"/>
</dbReference>
<evidence type="ECO:0000313" key="11">
    <source>
        <dbReference type="EMBL" id="SDI47514.1"/>
    </source>
</evidence>
<evidence type="ECO:0000256" key="1">
    <source>
        <dbReference type="ARBA" id="ARBA00003543"/>
    </source>
</evidence>
<evidence type="ECO:0000256" key="3">
    <source>
        <dbReference type="ARBA" id="ARBA00005712"/>
    </source>
</evidence>
<dbReference type="GO" id="GO:0046933">
    <property type="term" value="F:proton-transporting ATP synthase activity, rotational mechanism"/>
    <property type="evidence" value="ECO:0007669"/>
    <property type="project" value="UniProtKB-UniRule"/>
</dbReference>
<dbReference type="GO" id="GO:0005886">
    <property type="term" value="C:plasma membrane"/>
    <property type="evidence" value="ECO:0007669"/>
    <property type="project" value="UniProtKB-SubCell"/>
</dbReference>
<keyword evidence="9" id="KW-0066">ATP synthesis</keyword>
<evidence type="ECO:0000256" key="9">
    <source>
        <dbReference type="HAMAP-Rule" id="MF_00530"/>
    </source>
</evidence>
<dbReference type="SUPFAM" id="SSF51344">
    <property type="entry name" value="Epsilon subunit of F1F0-ATP synthase N-terminal domain"/>
    <property type="match status" value="1"/>
</dbReference>
<evidence type="ECO:0000259" key="10">
    <source>
        <dbReference type="Pfam" id="PF02823"/>
    </source>
</evidence>
<evidence type="ECO:0000256" key="5">
    <source>
        <dbReference type="ARBA" id="ARBA00022781"/>
    </source>
</evidence>
<dbReference type="Pfam" id="PF02823">
    <property type="entry name" value="ATP-synt_DE_N"/>
    <property type="match status" value="1"/>
</dbReference>
<dbReference type="NCBIfam" id="NF009981">
    <property type="entry name" value="PRK13447.1"/>
    <property type="match status" value="1"/>
</dbReference>
<dbReference type="NCBIfam" id="TIGR03166">
    <property type="entry name" value="alt_F1F0_F1_eps"/>
    <property type="match status" value="1"/>
</dbReference>
<evidence type="ECO:0000256" key="7">
    <source>
        <dbReference type="ARBA" id="ARBA00023136"/>
    </source>
</evidence>
<dbReference type="GO" id="GO:0012505">
    <property type="term" value="C:endomembrane system"/>
    <property type="evidence" value="ECO:0007669"/>
    <property type="project" value="UniProtKB-SubCell"/>
</dbReference>
<keyword evidence="12" id="KW-1185">Reference proteome</keyword>
<keyword evidence="8 9" id="KW-0139">CF(1)</keyword>
<reference evidence="11 12" key="1">
    <citation type="submission" date="2016-10" db="EMBL/GenBank/DDBJ databases">
        <authorList>
            <person name="de Groot N.N."/>
        </authorList>
    </citation>
    <scope>NUCLEOTIDE SEQUENCE [LARGE SCALE GENOMIC DNA]</scope>
    <source>
        <strain evidence="11 12">DSM 26424</strain>
    </source>
</reference>
<keyword evidence="9" id="KW-1003">Cell membrane</keyword>
<evidence type="ECO:0000256" key="6">
    <source>
        <dbReference type="ARBA" id="ARBA00023065"/>
    </source>
</evidence>
<sequence>MSRPMSLRILTPLAIIVDQPVQSLRAMDASGSFGILPGHADFLTRLAVSVVSWTTPEGGARFCAVRGGALTVRAGNVAIATREAVTGDDLATLDREVLARFRAELDEERIEHVETTRLQLTAMRRMLARLQPKPRGAGA</sequence>